<keyword evidence="1" id="KW-0812">Transmembrane</keyword>
<keyword evidence="1" id="KW-0472">Membrane</keyword>
<proteinExistence type="predicted"/>
<comment type="caution">
    <text evidence="2">The sequence shown here is derived from an EMBL/GenBank/DDBJ whole genome shotgun (WGS) entry which is preliminary data.</text>
</comment>
<evidence type="ECO:0000313" key="3">
    <source>
        <dbReference type="Proteomes" id="UP001183615"/>
    </source>
</evidence>
<dbReference type="InterPro" id="IPR021215">
    <property type="entry name" value="DUF2752"/>
</dbReference>
<protein>
    <submittedName>
        <fullName evidence="2">DUF2752 domain-containing protein</fullName>
    </submittedName>
</protein>
<dbReference type="Proteomes" id="UP001183615">
    <property type="component" value="Unassembled WGS sequence"/>
</dbReference>
<evidence type="ECO:0000313" key="2">
    <source>
        <dbReference type="EMBL" id="MDT0441838.1"/>
    </source>
</evidence>
<name>A0ABU2RYN3_9ACTN</name>
<feature type="transmembrane region" description="Helical" evidence="1">
    <location>
        <begin position="84"/>
        <end position="103"/>
    </location>
</feature>
<accession>A0ABU2RYN3</accession>
<gene>
    <name evidence="2" type="ORF">RM779_04390</name>
</gene>
<feature type="transmembrane region" description="Helical" evidence="1">
    <location>
        <begin position="115"/>
        <end position="133"/>
    </location>
</feature>
<sequence length="138" mass="14712">MPVPVPGLSRRLTSHPAAPPLAALGAGLAGAAYLWQTNPHEGGSLLPRCPLNWATGLECPACGGTRMAYDLLHADIAAAFQDNAVLLVLGVPLGAWLGGRWLVEGLRGRRYRPRFTRWQGTVVLGGAVLWAVLRNLPF</sequence>
<evidence type="ECO:0000256" key="1">
    <source>
        <dbReference type="SAM" id="Phobius"/>
    </source>
</evidence>
<organism evidence="2 3">
    <name type="scientific">Streptomyces johnsoniae</name>
    <dbReference type="NCBI Taxonomy" id="3075532"/>
    <lineage>
        <taxon>Bacteria</taxon>
        <taxon>Bacillati</taxon>
        <taxon>Actinomycetota</taxon>
        <taxon>Actinomycetes</taxon>
        <taxon>Kitasatosporales</taxon>
        <taxon>Streptomycetaceae</taxon>
        <taxon>Streptomyces</taxon>
    </lineage>
</organism>
<dbReference type="RefSeq" id="WP_311615974.1">
    <property type="nucleotide sequence ID" value="NZ_JAVREV010000002.1"/>
</dbReference>
<keyword evidence="1" id="KW-1133">Transmembrane helix</keyword>
<dbReference type="EMBL" id="JAVREV010000002">
    <property type="protein sequence ID" value="MDT0441838.1"/>
    <property type="molecule type" value="Genomic_DNA"/>
</dbReference>
<reference evidence="3" key="1">
    <citation type="submission" date="2023-07" db="EMBL/GenBank/DDBJ databases">
        <title>30 novel species of actinomycetes from the DSMZ collection.</title>
        <authorList>
            <person name="Nouioui I."/>
        </authorList>
    </citation>
    <scope>NUCLEOTIDE SEQUENCE [LARGE SCALE GENOMIC DNA]</scope>
    <source>
        <strain evidence="3">DSM 41886</strain>
    </source>
</reference>
<dbReference type="Pfam" id="PF10825">
    <property type="entry name" value="DUF2752"/>
    <property type="match status" value="1"/>
</dbReference>
<keyword evidence="3" id="KW-1185">Reference proteome</keyword>